<evidence type="ECO:0000313" key="2">
    <source>
        <dbReference type="EMBL" id="GJG34019.1"/>
    </source>
</evidence>
<dbReference type="Gene3D" id="3.30.565.10">
    <property type="entry name" value="Histidine kinase-like ATPase, C-terminal domain"/>
    <property type="match status" value="1"/>
</dbReference>
<proteinExistence type="predicted"/>
<dbReference type="GeneID" id="31501137"/>
<dbReference type="SUPFAM" id="SSF55874">
    <property type="entry name" value="ATPase domain of HSP90 chaperone/DNA topoisomerase II/histidine kinase"/>
    <property type="match status" value="1"/>
</dbReference>
<sequence length="260" mass="29932">MGTTIYNYNEKVVPRPDSLEYQKKLVSTMKKARREHSKAKMLYQVLHDVQAVYQGVDSYLEILMNSELKLDQCDWDMMCHEVRSKSSLVGEMVDCAIELAQYGDLGQVPRHDEVLVNMFCQDMFYTCERYLNNPNVQMCVETSLADDFVIRTHLGYLRKLFKNLIVSAMQFTHEGYIKLSVMPDDSGKYLVFRLSNTGVGIPENMKDVLFERLPNDGNLCNTIVGVRLRISYALTQKIGGTMFLDQQRKDCTSIVFSIKI</sequence>
<gene>
    <name evidence="2" type="ORF">PRMUPPPA20_21280</name>
</gene>
<dbReference type="EMBL" id="BPTT01000001">
    <property type="protein sequence ID" value="GJG34019.1"/>
    <property type="molecule type" value="Genomic_DNA"/>
</dbReference>
<dbReference type="PANTHER" id="PTHR45569:SF1">
    <property type="entry name" value="SENSOR PROTEIN KDPD"/>
    <property type="match status" value="1"/>
</dbReference>
<dbReference type="GO" id="GO:0005886">
    <property type="term" value="C:plasma membrane"/>
    <property type="evidence" value="ECO:0007669"/>
    <property type="project" value="TreeGrafter"/>
</dbReference>
<dbReference type="InterPro" id="IPR036890">
    <property type="entry name" value="HATPase_C_sf"/>
</dbReference>
<dbReference type="RefSeq" id="WP_013063217.1">
    <property type="nucleotide sequence ID" value="NZ_BPTT01000001.1"/>
</dbReference>
<protein>
    <recommendedName>
        <fullName evidence="1">Histidine kinase domain-containing protein</fullName>
    </recommendedName>
</protein>
<feature type="domain" description="Histidine kinase" evidence="1">
    <location>
        <begin position="44"/>
        <end position="260"/>
    </location>
</feature>
<dbReference type="InterPro" id="IPR003594">
    <property type="entry name" value="HATPase_dom"/>
</dbReference>
<dbReference type="AlphaFoldDB" id="A0AA37I4A6"/>
<comment type="caution">
    <text evidence="2">The sequence shown here is derived from an EMBL/GenBank/DDBJ whole genome shotgun (WGS) entry which is preliminary data.</text>
</comment>
<dbReference type="Pfam" id="PF02518">
    <property type="entry name" value="HATPase_c"/>
    <property type="match status" value="1"/>
</dbReference>
<accession>A0AA37I4A6</accession>
<evidence type="ECO:0000259" key="1">
    <source>
        <dbReference type="PROSITE" id="PS50109"/>
    </source>
</evidence>
<evidence type="ECO:0000313" key="3">
    <source>
        <dbReference type="Proteomes" id="UP000887097"/>
    </source>
</evidence>
<reference evidence="2" key="1">
    <citation type="submission" date="2021-08" db="EMBL/GenBank/DDBJ databases">
        <title>Prevotella lacticifex sp. nov., isolated from rumen of cow.</title>
        <authorList>
            <person name="Shinkai T."/>
            <person name="Ikeyama N."/>
            <person name="Kumagai M."/>
            <person name="Ohmori H."/>
            <person name="Sakamoto M."/>
            <person name="Ohkuma M."/>
            <person name="Mitsumori M."/>
        </authorList>
    </citation>
    <scope>NUCLEOTIDE SEQUENCE</scope>
    <source>
        <strain evidence="2">JCM 8259</strain>
    </source>
</reference>
<dbReference type="PANTHER" id="PTHR45569">
    <property type="entry name" value="SENSOR PROTEIN KDPD"/>
    <property type="match status" value="1"/>
</dbReference>
<dbReference type="GO" id="GO:0000155">
    <property type="term" value="F:phosphorelay sensor kinase activity"/>
    <property type="evidence" value="ECO:0007669"/>
    <property type="project" value="TreeGrafter"/>
</dbReference>
<dbReference type="InterPro" id="IPR052023">
    <property type="entry name" value="Histidine_kinase_KdpD"/>
</dbReference>
<dbReference type="Proteomes" id="UP000887097">
    <property type="component" value="Unassembled WGS sequence"/>
</dbReference>
<organism evidence="2 3">
    <name type="scientific">Xylanibacter ruminicola</name>
    <name type="common">Prevotella ruminicola</name>
    <dbReference type="NCBI Taxonomy" id="839"/>
    <lineage>
        <taxon>Bacteria</taxon>
        <taxon>Pseudomonadati</taxon>
        <taxon>Bacteroidota</taxon>
        <taxon>Bacteroidia</taxon>
        <taxon>Bacteroidales</taxon>
        <taxon>Prevotellaceae</taxon>
        <taxon>Xylanibacter</taxon>
    </lineage>
</organism>
<name>A0AA37I4A6_XYLRU</name>
<dbReference type="PROSITE" id="PS50109">
    <property type="entry name" value="HIS_KIN"/>
    <property type="match status" value="1"/>
</dbReference>
<dbReference type="InterPro" id="IPR005467">
    <property type="entry name" value="His_kinase_dom"/>
</dbReference>